<dbReference type="GO" id="GO:0016787">
    <property type="term" value="F:hydrolase activity"/>
    <property type="evidence" value="ECO:0007669"/>
    <property type="project" value="UniProtKB-KW"/>
</dbReference>
<evidence type="ECO:0000256" key="5">
    <source>
        <dbReference type="ARBA" id="ARBA00022801"/>
    </source>
</evidence>
<evidence type="ECO:0000313" key="9">
    <source>
        <dbReference type="EMBL" id="MFC4033299.1"/>
    </source>
</evidence>
<dbReference type="RefSeq" id="WP_386430393.1">
    <property type="nucleotide sequence ID" value="NZ_JBHSBB010000012.1"/>
</dbReference>
<comment type="similarity">
    <text evidence="1">Belongs to the tannase family.</text>
</comment>
<keyword evidence="10" id="KW-1185">Reference proteome</keyword>
<accession>A0ABV8HSN5</accession>
<keyword evidence="4 8" id="KW-0732">Signal</keyword>
<evidence type="ECO:0000256" key="3">
    <source>
        <dbReference type="ARBA" id="ARBA00022723"/>
    </source>
</evidence>
<dbReference type="EMBL" id="JBHSBB010000012">
    <property type="protein sequence ID" value="MFC4033299.1"/>
    <property type="molecule type" value="Genomic_DNA"/>
</dbReference>
<dbReference type="Proteomes" id="UP001595765">
    <property type="component" value="Unassembled WGS sequence"/>
</dbReference>
<dbReference type="InterPro" id="IPR011118">
    <property type="entry name" value="Tannase/feruloyl_esterase"/>
</dbReference>
<comment type="caution">
    <text evidence="9">The sequence shown here is derived from an EMBL/GenBank/DDBJ whole genome shotgun (WGS) entry which is preliminary data.</text>
</comment>
<evidence type="ECO:0000256" key="8">
    <source>
        <dbReference type="SAM" id="SignalP"/>
    </source>
</evidence>
<protein>
    <submittedName>
        <fullName evidence="9">Tannase/feruloyl esterase family alpha/beta hydrolase</fullName>
    </submittedName>
</protein>
<keyword evidence="2" id="KW-0719">Serine esterase</keyword>
<evidence type="ECO:0000256" key="4">
    <source>
        <dbReference type="ARBA" id="ARBA00022729"/>
    </source>
</evidence>
<name>A0ABV8HSN5_9ACTN</name>
<evidence type="ECO:0000256" key="7">
    <source>
        <dbReference type="ARBA" id="ARBA00023157"/>
    </source>
</evidence>
<reference evidence="10" key="1">
    <citation type="journal article" date="2019" name="Int. J. Syst. Evol. Microbiol.">
        <title>The Global Catalogue of Microorganisms (GCM) 10K type strain sequencing project: providing services to taxonomists for standard genome sequencing and annotation.</title>
        <authorList>
            <consortium name="The Broad Institute Genomics Platform"/>
            <consortium name="The Broad Institute Genome Sequencing Center for Infectious Disease"/>
            <person name="Wu L."/>
            <person name="Ma J."/>
        </authorList>
    </citation>
    <scope>NUCLEOTIDE SEQUENCE [LARGE SCALE GENOMIC DNA]</scope>
    <source>
        <strain evidence="10">CGMCC 4.7237</strain>
    </source>
</reference>
<evidence type="ECO:0000256" key="2">
    <source>
        <dbReference type="ARBA" id="ARBA00022487"/>
    </source>
</evidence>
<sequence length="544" mass="57404">MKPPLVALMSALALSVLLPVSAGAVTPSPKPAAHPAQHGCAQPHVAAPAGAVVESVTASHQPGGTVTFPAVPPLPAPPPAEDVPAYCDITVTLTHPGAHDYEHLRIWLPDTGWTGRFQAVGGSAYAAGDFGSGLAAAIKGGYAAATTDAGVTPAYLDVGAWALDPDGTVNKPLLKDFASRSQHDLAVVGKEVTAEVYGRPVGYSYFNGCSTGGRQGYMEAQRYAGDYDGILADAPGTNWDEFEVATLWPQVVMNQEHTFPTSCEFSAFTDAAVKACDTLDGAPDGLIAEPENCAFDPRRLIGRTVVCDGETLRISAADAEVVRKIWDGPTSPSGRRLWYGIPVGASFDGLAGTRTNSDGTRSGTPFDVPAIWVSTFVAHQPAFDTSAITYRRFAEIFRQSQEQYDGVIGTDDPDLSAFREAGGKLLTYHGDADQYIPTQGTVDYRRRVDRLMGGTKKVDDFYRLFLAPGVGHCGESGTGPVPTDPLGALTNWVEHGKAPDTLPAATTDATGRTISRDLCRYPLISRYDGHGDPAAATSYRCAAA</sequence>
<keyword evidence="7" id="KW-1015">Disulfide bond</keyword>
<evidence type="ECO:0000256" key="1">
    <source>
        <dbReference type="ARBA" id="ARBA00006249"/>
    </source>
</evidence>
<feature type="signal peptide" evidence="8">
    <location>
        <begin position="1"/>
        <end position="24"/>
    </location>
</feature>
<proteinExistence type="inferred from homology"/>
<evidence type="ECO:0000256" key="6">
    <source>
        <dbReference type="ARBA" id="ARBA00022837"/>
    </source>
</evidence>
<keyword evidence="3" id="KW-0479">Metal-binding</keyword>
<keyword evidence="5 9" id="KW-0378">Hydrolase</keyword>
<dbReference type="SUPFAM" id="SSF53474">
    <property type="entry name" value="alpha/beta-Hydrolases"/>
    <property type="match status" value="1"/>
</dbReference>
<keyword evidence="6" id="KW-0106">Calcium</keyword>
<dbReference type="Pfam" id="PF07519">
    <property type="entry name" value="Tannase"/>
    <property type="match status" value="1"/>
</dbReference>
<evidence type="ECO:0000313" key="10">
    <source>
        <dbReference type="Proteomes" id="UP001595765"/>
    </source>
</evidence>
<feature type="chain" id="PRO_5047420901" evidence="8">
    <location>
        <begin position="25"/>
        <end position="544"/>
    </location>
</feature>
<dbReference type="InterPro" id="IPR029058">
    <property type="entry name" value="AB_hydrolase_fold"/>
</dbReference>
<organism evidence="9 10">
    <name type="scientific">Streptomyces polygonati</name>
    <dbReference type="NCBI Taxonomy" id="1617087"/>
    <lineage>
        <taxon>Bacteria</taxon>
        <taxon>Bacillati</taxon>
        <taxon>Actinomycetota</taxon>
        <taxon>Actinomycetes</taxon>
        <taxon>Kitasatosporales</taxon>
        <taxon>Streptomycetaceae</taxon>
        <taxon>Streptomyces</taxon>
    </lineage>
</organism>
<dbReference type="PANTHER" id="PTHR33938">
    <property type="entry name" value="FERULOYL ESTERASE B-RELATED"/>
    <property type="match status" value="1"/>
</dbReference>
<dbReference type="PANTHER" id="PTHR33938:SF8">
    <property type="entry name" value="CARBOXYLIC ESTER HYDROLASE"/>
    <property type="match status" value="1"/>
</dbReference>
<gene>
    <name evidence="9" type="ORF">ACFO3J_17640</name>
</gene>